<evidence type="ECO:0000313" key="3">
    <source>
        <dbReference type="Proteomes" id="UP001222118"/>
    </source>
</evidence>
<keyword evidence="1" id="KW-0732">Signal</keyword>
<proteinExistence type="predicted"/>
<name>A0ABY7YV04_9HYPH</name>
<accession>A0ABY7YV04</accession>
<reference evidence="2 3" key="1">
    <citation type="submission" date="2023-02" db="EMBL/GenBank/DDBJ databases">
        <title>Devosia chondri sp. nov., isolated from the phycosphere of marine algae.</title>
        <authorList>
            <person name="Kim J.M."/>
            <person name="Lee J.K."/>
            <person name="Choi B.J."/>
            <person name="Bayburt H."/>
            <person name="Jeon C.O."/>
        </authorList>
    </citation>
    <scope>NUCLEOTIDE SEQUENCE [LARGE SCALE GENOMIC DNA]</scope>
    <source>
        <strain evidence="2 3">G2-5</strain>
    </source>
</reference>
<feature type="chain" id="PRO_5046605203" evidence="1">
    <location>
        <begin position="24"/>
        <end position="56"/>
    </location>
</feature>
<evidence type="ECO:0000313" key="2">
    <source>
        <dbReference type="EMBL" id="WDR04764.1"/>
    </source>
</evidence>
<organism evidence="2 3">
    <name type="scientific">Devosia rhodophyticola</name>
    <dbReference type="NCBI Taxonomy" id="3026423"/>
    <lineage>
        <taxon>Bacteria</taxon>
        <taxon>Pseudomonadati</taxon>
        <taxon>Pseudomonadota</taxon>
        <taxon>Alphaproteobacteria</taxon>
        <taxon>Hyphomicrobiales</taxon>
        <taxon>Devosiaceae</taxon>
        <taxon>Devosia</taxon>
    </lineage>
</organism>
<keyword evidence="3" id="KW-1185">Reference proteome</keyword>
<dbReference type="EMBL" id="CP118247">
    <property type="protein sequence ID" value="WDR04764.1"/>
    <property type="molecule type" value="Genomic_DNA"/>
</dbReference>
<feature type="signal peptide" evidence="1">
    <location>
        <begin position="1"/>
        <end position="23"/>
    </location>
</feature>
<sequence>MKTIKSLAAAALLTTALVTSALAQDEVNLTWQMWGSNEIRHRGLATSGRYGYRATS</sequence>
<dbReference type="Proteomes" id="UP001222118">
    <property type="component" value="Chromosome"/>
</dbReference>
<gene>
    <name evidence="2" type="ORF">PSQ90_10600</name>
</gene>
<protein>
    <submittedName>
        <fullName evidence="2">Uncharacterized protein</fullName>
    </submittedName>
</protein>
<evidence type="ECO:0000256" key="1">
    <source>
        <dbReference type="SAM" id="SignalP"/>
    </source>
</evidence>